<dbReference type="STRING" id="716928.GCA_000261485_04870"/>
<feature type="chain" id="PRO_5013032645" evidence="1">
    <location>
        <begin position="24"/>
        <end position="402"/>
    </location>
</feature>
<accession>A0A249P9J2</accession>
<dbReference type="eggNOG" id="COG1680">
    <property type="taxonomic scope" value="Bacteria"/>
</dbReference>
<dbReference type="SUPFAM" id="SSF56601">
    <property type="entry name" value="beta-lactamase/transpeptidase-like"/>
    <property type="match status" value="1"/>
</dbReference>
<dbReference type="AlphaFoldDB" id="A0A249P9J2"/>
<name>A0A249P9J2_9HYPH</name>
<dbReference type="InterPro" id="IPR050789">
    <property type="entry name" value="Diverse_Enzym_Activities"/>
</dbReference>
<keyword evidence="1" id="KW-0732">Signal</keyword>
<evidence type="ECO:0000313" key="3">
    <source>
        <dbReference type="EMBL" id="ASY62603.1"/>
    </source>
</evidence>
<dbReference type="Pfam" id="PF00144">
    <property type="entry name" value="Beta-lactamase"/>
    <property type="match status" value="1"/>
</dbReference>
<dbReference type="Gene3D" id="3.40.710.10">
    <property type="entry name" value="DD-peptidase/beta-lactamase superfamily"/>
    <property type="match status" value="1"/>
</dbReference>
<feature type="domain" description="Beta-lactamase-related" evidence="2">
    <location>
        <begin position="72"/>
        <end position="375"/>
    </location>
</feature>
<keyword evidence="4" id="KW-1185">Reference proteome</keyword>
<organism evidence="3 4">
    <name type="scientific">Sinorhizobium sojae CCBAU 05684</name>
    <dbReference type="NCBI Taxonomy" id="716928"/>
    <lineage>
        <taxon>Bacteria</taxon>
        <taxon>Pseudomonadati</taxon>
        <taxon>Pseudomonadota</taxon>
        <taxon>Alphaproteobacteria</taxon>
        <taxon>Hyphomicrobiales</taxon>
        <taxon>Rhizobiaceae</taxon>
        <taxon>Sinorhizobium/Ensifer group</taxon>
        <taxon>Sinorhizobium</taxon>
    </lineage>
</organism>
<gene>
    <name evidence="3" type="ORF">SJ05684_c11470</name>
</gene>
<dbReference type="PANTHER" id="PTHR43283">
    <property type="entry name" value="BETA-LACTAMASE-RELATED"/>
    <property type="match status" value="1"/>
</dbReference>
<dbReference type="PANTHER" id="PTHR43283:SF7">
    <property type="entry name" value="BETA-LACTAMASE-RELATED DOMAIN-CONTAINING PROTEIN"/>
    <property type="match status" value="1"/>
</dbReference>
<dbReference type="InterPro" id="IPR001466">
    <property type="entry name" value="Beta-lactam-related"/>
</dbReference>
<feature type="signal peptide" evidence="1">
    <location>
        <begin position="1"/>
        <end position="23"/>
    </location>
</feature>
<evidence type="ECO:0000313" key="4">
    <source>
        <dbReference type="Proteomes" id="UP000217211"/>
    </source>
</evidence>
<evidence type="ECO:0000259" key="2">
    <source>
        <dbReference type="Pfam" id="PF00144"/>
    </source>
</evidence>
<protein>
    <submittedName>
        <fullName evidence="3">Beta-lactamase class C and other penicillin binding protein</fullName>
    </submittedName>
</protein>
<dbReference type="Proteomes" id="UP000217211">
    <property type="component" value="Chromosome"/>
</dbReference>
<proteinExistence type="predicted"/>
<dbReference type="EMBL" id="CP023067">
    <property type="protein sequence ID" value="ASY62603.1"/>
    <property type="molecule type" value="Genomic_DNA"/>
</dbReference>
<reference evidence="3 4" key="1">
    <citation type="submission" date="2017-08" db="EMBL/GenBank/DDBJ databases">
        <title>Multipartite genome sequences of Sinorhizobium species nodulating soybeans.</title>
        <authorList>
            <person name="Tian C.F."/>
        </authorList>
    </citation>
    <scope>NUCLEOTIDE SEQUENCE [LARGE SCALE GENOMIC DNA]</scope>
    <source>
        <strain evidence="3 4">CCBAU 05684</strain>
    </source>
</reference>
<dbReference type="InterPro" id="IPR012338">
    <property type="entry name" value="Beta-lactam/transpept-like"/>
</dbReference>
<sequence length="402" mass="44776">MRYLLTRVTAALLLFLSPADASASRNGIVHAPPVARPLPEGREIGDVEFECKEGASSRCRISDFMRYARICALLVVRSGKIRFEKYNYDPEICEDDKGEPNGPDRRYGIASVTKSITSTLLGHAIATRYGARTREQFERVLDRPIGDYVGELRRGIPSAYANVPLDNVLRMRSGVWWTEYGWHGFFSGAELFRSKVREGLMESIPTFAHRFVFPSTAGQHFNYSALDAAVASVTAENILDDRSLLQFMEKGLWASIGAEADASWGVDKAGTAIGPCCLRATVRDLARFGLLVLGEGRNGQGKQVIPSAWFEIATKRLGEEDAIPDGNQSQNAGCPLDYRYYWWLRQNRTDFTAVGRDGQFVHLYPESDTVIVQISDWKAWTNGDALECETFRAHDALEAAAQ</sequence>
<evidence type="ECO:0000256" key="1">
    <source>
        <dbReference type="SAM" id="SignalP"/>
    </source>
</evidence>
<dbReference type="KEGG" id="esj:SJ05684_c11470"/>